<protein>
    <submittedName>
        <fullName evidence="2">M48 family peptidase</fullName>
    </submittedName>
</protein>
<dbReference type="Gene3D" id="3.30.2010.10">
    <property type="entry name" value="Metalloproteases ('zincins'), catalytic domain"/>
    <property type="match status" value="1"/>
</dbReference>
<dbReference type="PANTHER" id="PTHR30399:SF1">
    <property type="entry name" value="UTP PYROPHOSPHATASE"/>
    <property type="match status" value="1"/>
</dbReference>
<sequence length="222" mass="26367">MQPEIHKIIRTDRKTIALQITEDGRLIVKAPLKVSDEKIMEVVLKHKKWIESKIKELLSRDPKAGKKEFVNGESFLYLGRFYKLYIVENQEEPIKFENGFFLSKKFLPYAREVFIAWYKEAALEKISQRVEFYAKKAGFKYGRIRITDAQKRWGSCSGNNLNFSWRLIMAPLSVIDYVVVHELVHLEEKNHSKSFWTKVKVLMPDYQKHHQWLKENGHLLRL</sequence>
<accession>A0A7C5X4D8</accession>
<dbReference type="AlphaFoldDB" id="A0A7C5X4D8"/>
<organism evidence="2">
    <name type="scientific">Thermocrinis ruber</name>
    <dbReference type="NCBI Taxonomy" id="75906"/>
    <lineage>
        <taxon>Bacteria</taxon>
        <taxon>Pseudomonadati</taxon>
        <taxon>Aquificota</taxon>
        <taxon>Aquificia</taxon>
        <taxon>Aquificales</taxon>
        <taxon>Aquificaceae</taxon>
        <taxon>Thermocrinis</taxon>
    </lineage>
</organism>
<dbReference type="EMBL" id="DSAC01000074">
    <property type="protein sequence ID" value="HHO74238.1"/>
    <property type="molecule type" value="Genomic_DNA"/>
</dbReference>
<name>A0A7C5X4D8_9AQUI</name>
<comment type="caution">
    <text evidence="2">The sequence shown here is derived from an EMBL/GenBank/DDBJ whole genome shotgun (WGS) entry which is preliminary data.</text>
</comment>
<gene>
    <name evidence="2" type="ORF">ENN04_06310</name>
</gene>
<dbReference type="Pfam" id="PF01863">
    <property type="entry name" value="YgjP-like"/>
    <property type="match status" value="1"/>
</dbReference>
<proteinExistence type="predicted"/>
<reference evidence="2" key="1">
    <citation type="journal article" date="2020" name="mSystems">
        <title>Genome- and Community-Level Interaction Insights into Carbon Utilization and Element Cycling Functions of Hydrothermarchaeota in Hydrothermal Sediment.</title>
        <authorList>
            <person name="Zhou Z."/>
            <person name="Liu Y."/>
            <person name="Xu W."/>
            <person name="Pan J."/>
            <person name="Luo Z.H."/>
            <person name="Li M."/>
        </authorList>
    </citation>
    <scope>NUCLEOTIDE SEQUENCE [LARGE SCALE GENOMIC DNA]</scope>
    <source>
        <strain evidence="2">SpSt-114</strain>
    </source>
</reference>
<dbReference type="InterPro" id="IPR002725">
    <property type="entry name" value="YgjP-like_metallopeptidase"/>
</dbReference>
<dbReference type="PANTHER" id="PTHR30399">
    <property type="entry name" value="UNCHARACTERIZED PROTEIN YGJP"/>
    <property type="match status" value="1"/>
</dbReference>
<feature type="domain" description="YgjP-like metallopeptidase" evidence="1">
    <location>
        <begin position="14"/>
        <end position="216"/>
    </location>
</feature>
<evidence type="ECO:0000259" key="1">
    <source>
        <dbReference type="Pfam" id="PF01863"/>
    </source>
</evidence>
<dbReference type="InterPro" id="IPR053136">
    <property type="entry name" value="UTP_pyrophosphatase-like"/>
</dbReference>
<dbReference type="CDD" id="cd07344">
    <property type="entry name" value="M48_yhfN_like"/>
    <property type="match status" value="1"/>
</dbReference>
<evidence type="ECO:0000313" key="2">
    <source>
        <dbReference type="EMBL" id="HHO74238.1"/>
    </source>
</evidence>